<gene>
    <name evidence="1" type="ORF">D4A35_05690</name>
</gene>
<accession>A0A5P3XBG4</accession>
<dbReference type="Proteomes" id="UP000326961">
    <property type="component" value="Chromosome"/>
</dbReference>
<dbReference type="Pfam" id="PF19448">
    <property type="entry name" value="DUF5986"/>
    <property type="match status" value="1"/>
</dbReference>
<dbReference type="AlphaFoldDB" id="A0A5P3XBG4"/>
<name>A0A5P3XBG4_PARBF</name>
<dbReference type="RefSeq" id="WP_150886216.1">
    <property type="nucleotide sequence ID" value="NZ_BROK01000020.1"/>
</dbReference>
<evidence type="ECO:0000313" key="2">
    <source>
        <dbReference type="Proteomes" id="UP000326961"/>
    </source>
</evidence>
<dbReference type="EMBL" id="CP032452">
    <property type="protein sequence ID" value="QEZ68456.1"/>
    <property type="molecule type" value="Genomic_DNA"/>
</dbReference>
<sequence>MENKMNKDINYIVKSINKAYYKDMKSFYKNYNLITRNGDAGIKWDFINTNIEENFEEDKYKIILVRRGGWNQVLVYNIEEKRIYFIMRESRFQTIRKDKKRKNLHLIQMLGSLNEKVENDASKSLKAILPEYIQKSKDYILITYEYYESIGQCKFKYRRINSKLKVYNEESWRSNIRLEEAN</sequence>
<reference evidence="1 2" key="1">
    <citation type="submission" date="2018-09" db="EMBL/GenBank/DDBJ databases">
        <title>A clostridial neurotoxin that targets Anopheles mosquitoes.</title>
        <authorList>
            <person name="Contreras E."/>
            <person name="Masuyer G."/>
            <person name="Qureshi N."/>
            <person name="Chawla S."/>
            <person name="Lim H.L."/>
            <person name="Chen J."/>
            <person name="Stenmark P."/>
            <person name="Gill S."/>
        </authorList>
    </citation>
    <scope>NUCLEOTIDE SEQUENCE [LARGE SCALE GENOMIC DNA]</scope>
    <source>
        <strain evidence="1 2">Cbm</strain>
    </source>
</reference>
<evidence type="ECO:0000313" key="1">
    <source>
        <dbReference type="EMBL" id="QEZ68456.1"/>
    </source>
</evidence>
<dbReference type="InterPro" id="IPR046028">
    <property type="entry name" value="DUF5986"/>
</dbReference>
<proteinExistence type="predicted"/>
<protein>
    <submittedName>
        <fullName evidence="1">Uncharacterized protein</fullName>
    </submittedName>
</protein>
<organism evidence="1 2">
    <name type="scientific">Paraclostridium bifermentans</name>
    <name type="common">Clostridium bifermentans</name>
    <dbReference type="NCBI Taxonomy" id="1490"/>
    <lineage>
        <taxon>Bacteria</taxon>
        <taxon>Bacillati</taxon>
        <taxon>Bacillota</taxon>
        <taxon>Clostridia</taxon>
        <taxon>Peptostreptococcales</taxon>
        <taxon>Peptostreptococcaceae</taxon>
        <taxon>Paraclostridium</taxon>
    </lineage>
</organism>